<keyword evidence="4" id="KW-0963">Cytoplasm</keyword>
<evidence type="ECO:0000256" key="4">
    <source>
        <dbReference type="ARBA" id="ARBA00022490"/>
    </source>
</evidence>
<feature type="compositionally biased region" description="Low complexity" evidence="14">
    <location>
        <begin position="472"/>
        <end position="495"/>
    </location>
</feature>
<dbReference type="InterPro" id="IPR008603">
    <property type="entry name" value="DCTN4"/>
</dbReference>
<dbReference type="PANTHER" id="PTHR13034">
    <property type="entry name" value="DYNACTIN P62 SUBUNIT"/>
    <property type="match status" value="1"/>
</dbReference>
<evidence type="ECO:0000256" key="5">
    <source>
        <dbReference type="ARBA" id="ARBA00022499"/>
    </source>
</evidence>
<dbReference type="Proteomes" id="UP001320420">
    <property type="component" value="Unassembled WGS sequence"/>
</dbReference>
<comment type="caution">
    <text evidence="15">The sequence shown here is derived from an EMBL/GenBank/DDBJ whole genome shotgun (WGS) entry which is preliminary data.</text>
</comment>
<evidence type="ECO:0000256" key="9">
    <source>
        <dbReference type="ARBA" id="ARBA00023054"/>
    </source>
</evidence>
<keyword evidence="10" id="KW-0206">Cytoskeleton</keyword>
<evidence type="ECO:0000256" key="3">
    <source>
        <dbReference type="ARBA" id="ARBA00004657"/>
    </source>
</evidence>
<feature type="compositionally biased region" description="Basic and acidic residues" evidence="14">
    <location>
        <begin position="333"/>
        <end position="344"/>
    </location>
</feature>
<dbReference type="PANTHER" id="PTHR13034:SF2">
    <property type="entry name" value="DYNACTIN SUBUNIT 4"/>
    <property type="match status" value="1"/>
</dbReference>
<name>A0AAN9UD72_9PEZI</name>
<dbReference type="EMBL" id="JAKJXP020000101">
    <property type="protein sequence ID" value="KAK7746109.1"/>
    <property type="molecule type" value="Genomic_DNA"/>
</dbReference>
<evidence type="ECO:0000256" key="12">
    <source>
        <dbReference type="ARBA" id="ARBA00034864"/>
    </source>
</evidence>
<keyword evidence="16" id="KW-1185">Reference proteome</keyword>
<evidence type="ECO:0000313" key="16">
    <source>
        <dbReference type="Proteomes" id="UP001320420"/>
    </source>
</evidence>
<evidence type="ECO:0000256" key="7">
    <source>
        <dbReference type="ARBA" id="ARBA00022843"/>
    </source>
</evidence>
<dbReference type="AlphaFoldDB" id="A0AAN9UD72"/>
<organism evidence="15 16">
    <name type="scientific">Diatrype stigma</name>
    <dbReference type="NCBI Taxonomy" id="117547"/>
    <lineage>
        <taxon>Eukaryota</taxon>
        <taxon>Fungi</taxon>
        <taxon>Dikarya</taxon>
        <taxon>Ascomycota</taxon>
        <taxon>Pezizomycotina</taxon>
        <taxon>Sordariomycetes</taxon>
        <taxon>Xylariomycetidae</taxon>
        <taxon>Xylariales</taxon>
        <taxon>Diatrypaceae</taxon>
        <taxon>Diatrype</taxon>
    </lineage>
</organism>
<feature type="region of interest" description="Disordered" evidence="14">
    <location>
        <begin position="564"/>
        <end position="605"/>
    </location>
</feature>
<dbReference type="GO" id="GO:0005869">
    <property type="term" value="C:dynactin complex"/>
    <property type="evidence" value="ECO:0007669"/>
    <property type="project" value="InterPro"/>
</dbReference>
<keyword evidence="5" id="KW-1017">Isopeptide bond</keyword>
<feature type="region of interest" description="Disordered" evidence="14">
    <location>
        <begin position="676"/>
        <end position="696"/>
    </location>
</feature>
<gene>
    <name evidence="15" type="ORF">SLS62_009488</name>
</gene>
<evidence type="ECO:0000256" key="8">
    <source>
        <dbReference type="ARBA" id="ARBA00022990"/>
    </source>
</evidence>
<feature type="region of interest" description="Disordered" evidence="14">
    <location>
        <begin position="314"/>
        <end position="351"/>
    </location>
</feature>
<evidence type="ECO:0000256" key="2">
    <source>
        <dbReference type="ARBA" id="ARBA00004529"/>
    </source>
</evidence>
<comment type="similarity">
    <text evidence="11">Belongs to the dynactin subunit 4 family.</text>
</comment>
<evidence type="ECO:0000313" key="15">
    <source>
        <dbReference type="EMBL" id="KAK7746109.1"/>
    </source>
</evidence>
<keyword evidence="8" id="KW-0007">Acetylation</keyword>
<sequence length="717" mass="75208">MASSSFTPYTYIQCPCHDSTSQVRAADDTRAAHTPSPTSQGAGGGAARDDDGDDRAFDPRAPRSNYSLYPLEYLLYCDVCHQIRCPRCISEEIVNVYCPNCLFEVASSSLKTEGNRCTRSCFQCPICIGPLAVQSLESTPDQTSLLSADSGGGGGSGGGPSGPWILACSYCNWNSAEIGVKFDKPQGISAQLAKLRHGHAHGGIGVGDDLHPPHHPRRHSSMMAMSSAGDDNYSPPANNNGGSGRASDTNAGAPESAKARFAALKAFYQSQLAASNPGAGLPAAMSDYGFNSPGTLSRIMSLYSGGSGVGVGGLKHKSRATPMREAATASEGLRVRDFSRRGNNDGDDDDSDAAALARLRRDGWDGTVGREQAQWQTEEGGEGAGMGAGARFTDELWPVPYLLRSKRSKRCPVCRHIISKPESKVGNTRWRIRLVANNYIPSISIKLMSSSANPLIASPTATSPPPVPPKPGATTAGSSSSTSKHNNDNNKNNNNLLKPLQPVQYLLTFKNPIFEEVKVTLATPATTPGRFASRVTLLCPQFSIGANMEDMDIDDVLLKDANANASSSGGRHGSLAGLGSGASGGGEGAGEGDGDGDGDSAPAAHGKIWERGRNWVSVVVEVIPASLRIEPPPVILRKPGDPEPDLGPLREDEDVLEVPVFVRLEWEGEAAHDQVVGVGTTGGGGGGGGKGGAEKDAKEKKELAYWCALGIGRISQD</sequence>
<evidence type="ECO:0000256" key="6">
    <source>
        <dbReference type="ARBA" id="ARBA00022553"/>
    </source>
</evidence>
<protein>
    <recommendedName>
        <fullName evidence="12">Dynactin subunit 4</fullName>
    </recommendedName>
</protein>
<feature type="compositionally biased region" description="Pro residues" evidence="14">
    <location>
        <begin position="462"/>
        <end position="471"/>
    </location>
</feature>
<dbReference type="GO" id="GO:0001725">
    <property type="term" value="C:stress fiber"/>
    <property type="evidence" value="ECO:0007669"/>
    <property type="project" value="UniProtKB-SubCell"/>
</dbReference>
<comment type="subcellular location">
    <subcellularLocation>
        <location evidence="1">Cytoplasm</location>
        <location evidence="1">Cytoskeleton</location>
        <location evidence="1">Microtubule organizing center</location>
        <location evidence="1">Centrosome</location>
    </subcellularLocation>
    <subcellularLocation>
        <location evidence="2">Cytoplasm</location>
        <location evidence="2">Cytoskeleton</location>
        <location evidence="2">Stress fiber</location>
    </subcellularLocation>
    <subcellularLocation>
        <location evidence="3">Cytoplasm</location>
        <location evidence="3">Myofibril</location>
    </subcellularLocation>
</comment>
<feature type="region of interest" description="Disordered" evidence="14">
    <location>
        <begin position="25"/>
        <end position="61"/>
    </location>
</feature>
<dbReference type="Pfam" id="PF05502">
    <property type="entry name" value="Dynactin_p62"/>
    <property type="match status" value="1"/>
</dbReference>
<evidence type="ECO:0000256" key="11">
    <source>
        <dbReference type="ARBA" id="ARBA00034776"/>
    </source>
</evidence>
<evidence type="ECO:0000256" key="13">
    <source>
        <dbReference type="ARBA" id="ARBA00093507"/>
    </source>
</evidence>
<feature type="region of interest" description="Disordered" evidence="14">
    <location>
        <begin position="457"/>
        <end position="497"/>
    </location>
</feature>
<keyword evidence="7" id="KW-0832">Ubl conjugation</keyword>
<evidence type="ECO:0000256" key="14">
    <source>
        <dbReference type="SAM" id="MobiDB-lite"/>
    </source>
</evidence>
<evidence type="ECO:0000256" key="10">
    <source>
        <dbReference type="ARBA" id="ARBA00023212"/>
    </source>
</evidence>
<feature type="region of interest" description="Disordered" evidence="14">
    <location>
        <begin position="367"/>
        <end position="389"/>
    </location>
</feature>
<evidence type="ECO:0000256" key="1">
    <source>
        <dbReference type="ARBA" id="ARBA00004300"/>
    </source>
</evidence>
<feature type="compositionally biased region" description="Gly residues" evidence="14">
    <location>
        <begin position="679"/>
        <end position="691"/>
    </location>
</feature>
<feature type="region of interest" description="Disordered" evidence="14">
    <location>
        <begin position="208"/>
        <end position="254"/>
    </location>
</feature>
<accession>A0AAN9UD72</accession>
<keyword evidence="9" id="KW-0175">Coiled coil</keyword>
<feature type="compositionally biased region" description="Polar residues" evidence="14">
    <location>
        <begin position="235"/>
        <end position="250"/>
    </location>
</feature>
<keyword evidence="6" id="KW-0597">Phosphoprotein</keyword>
<reference evidence="15 16" key="1">
    <citation type="submission" date="2024-02" db="EMBL/GenBank/DDBJ databases">
        <title>De novo assembly and annotation of 12 fungi associated with fruit tree decline syndrome in Ontario, Canada.</title>
        <authorList>
            <person name="Sulman M."/>
            <person name="Ellouze W."/>
            <person name="Ilyukhin E."/>
        </authorList>
    </citation>
    <scope>NUCLEOTIDE SEQUENCE [LARGE SCALE GENOMIC DNA]</scope>
    <source>
        <strain evidence="15 16">M11/M66-122</strain>
    </source>
</reference>
<comment type="subunit">
    <text evidence="13">Subunit of dynactin, a multiprotein complex part of a tripartite complex with dynein and a adapter, such as BICDL1, BICD2 or HOOK3. The dynactin complex is built around ACTR1A/ACTB filament and consists of an actin-related filament composed of a shoulder domain, a pointed end and a barbed end. Its length is defined by its flexible shoulder domain. The soulder is composed of 2 DCTN1 subunits, 4 DCTN2 and 2 DCTN3. The 4 DCNT2 (via N-terminus) bind the ACTR1A filament and act as molecular rulers to determine the length. The pointed end is important for binding dynein-dynactin cargo adapters. Consists of 4 subunits: ACTR10, DCNT4, DCTN5 and DCTN6. The barbed end is composed of a CAPZA1:CAPZB heterodimers, which binds ACTR1A/ACTB filament and dynactin and stabilizes dynactin. Interacts with ATP7B, but not ATP7A, in a copper-dependent manner. Interacts with ANK2; this interaction is required for localization at costameres. Interacts with N4BP2L1.</text>
</comment>
<feature type="compositionally biased region" description="Gly residues" evidence="14">
    <location>
        <begin position="570"/>
        <end position="589"/>
    </location>
</feature>
<proteinExistence type="inferred from homology"/>